<accession>A0A699YHF0</accession>
<keyword evidence="3" id="KW-1185">Reference proteome</keyword>
<dbReference type="EMBL" id="BLLF01000192">
    <property type="protein sequence ID" value="GFH08891.1"/>
    <property type="molecule type" value="Genomic_DNA"/>
</dbReference>
<evidence type="ECO:0000313" key="1">
    <source>
        <dbReference type="EMBL" id="GFH08891.1"/>
    </source>
</evidence>
<gene>
    <name evidence="1" type="ORF">HaLaN_03931</name>
    <name evidence="2" type="ORF">HaLaN_23096</name>
</gene>
<dbReference type="Gene3D" id="1.20.272.10">
    <property type="match status" value="1"/>
</dbReference>
<dbReference type="EMBL" id="BLLF01002740">
    <property type="protein sequence ID" value="GFH25172.1"/>
    <property type="molecule type" value="Genomic_DNA"/>
</dbReference>
<dbReference type="GO" id="GO:0006260">
    <property type="term" value="P:DNA replication"/>
    <property type="evidence" value="ECO:0007669"/>
    <property type="project" value="InterPro"/>
</dbReference>
<dbReference type="InterPro" id="IPR008921">
    <property type="entry name" value="DNA_pol3_clamp-load_cplx_C"/>
</dbReference>
<protein>
    <submittedName>
        <fullName evidence="1">AAA domain-containing protein</fullName>
    </submittedName>
</protein>
<dbReference type="Pfam" id="PF22534">
    <property type="entry name" value="RFC_C"/>
    <property type="match status" value="1"/>
</dbReference>
<dbReference type="FunFam" id="1.20.272.10:FF:000002">
    <property type="entry name" value="Replication factor C subunit 3"/>
    <property type="match status" value="1"/>
</dbReference>
<proteinExistence type="predicted"/>
<comment type="caution">
    <text evidence="1">The sequence shown here is derived from an EMBL/GenBank/DDBJ whole genome shotgun (WGS) entry which is preliminary data.</text>
</comment>
<name>A0A699YHF0_HAELA</name>
<organism evidence="1 3">
    <name type="scientific">Haematococcus lacustris</name>
    <name type="common">Green alga</name>
    <name type="synonym">Haematococcus pluvialis</name>
    <dbReference type="NCBI Taxonomy" id="44745"/>
    <lineage>
        <taxon>Eukaryota</taxon>
        <taxon>Viridiplantae</taxon>
        <taxon>Chlorophyta</taxon>
        <taxon>core chlorophytes</taxon>
        <taxon>Chlorophyceae</taxon>
        <taxon>CS clade</taxon>
        <taxon>Chlamydomonadales</taxon>
        <taxon>Haematococcaceae</taxon>
        <taxon>Haematococcus</taxon>
    </lineage>
</organism>
<dbReference type="Proteomes" id="UP000485058">
    <property type="component" value="Unassembled WGS sequence"/>
</dbReference>
<evidence type="ECO:0000313" key="3">
    <source>
        <dbReference type="Proteomes" id="UP000485058"/>
    </source>
</evidence>
<sequence length="90" mass="10531">MMKEQSPKSLYLVRGKLYELLANCIPPDVILKGLLAELLKKLDDEMKQELVLWAAFYEHRLCEGQKAIFHLEAFVAKFMSVYKNYIVSMF</sequence>
<dbReference type="SUPFAM" id="SSF48019">
    <property type="entry name" value="post-AAA+ oligomerization domain-like"/>
    <property type="match status" value="1"/>
</dbReference>
<reference evidence="1 3" key="1">
    <citation type="submission" date="2020-02" db="EMBL/GenBank/DDBJ databases">
        <title>Draft genome sequence of Haematococcus lacustris strain NIES-144.</title>
        <authorList>
            <person name="Morimoto D."/>
            <person name="Nakagawa S."/>
            <person name="Yoshida T."/>
            <person name="Sawayama S."/>
        </authorList>
    </citation>
    <scope>NUCLEOTIDE SEQUENCE [LARGE SCALE GENOMIC DNA]</scope>
    <source>
        <strain evidence="1 3">NIES-144</strain>
    </source>
</reference>
<dbReference type="AlphaFoldDB" id="A0A699YHF0"/>
<evidence type="ECO:0000313" key="2">
    <source>
        <dbReference type="EMBL" id="GFH25172.1"/>
    </source>
</evidence>
<dbReference type="GO" id="GO:0003677">
    <property type="term" value="F:DNA binding"/>
    <property type="evidence" value="ECO:0007669"/>
    <property type="project" value="InterPro"/>
</dbReference>